<accession>A0ABV9NTN3</accession>
<proteinExistence type="predicted"/>
<feature type="transmembrane region" description="Helical" evidence="1">
    <location>
        <begin position="170"/>
        <end position="189"/>
    </location>
</feature>
<evidence type="ECO:0000313" key="4">
    <source>
        <dbReference type="EMBL" id="MFC4735264.1"/>
    </source>
</evidence>
<dbReference type="RefSeq" id="WP_377907887.1">
    <property type="nucleotide sequence ID" value="NZ_JBHSGK010000003.1"/>
</dbReference>
<gene>
    <name evidence="4" type="ORF">ACFO4L_01585</name>
</gene>
<keyword evidence="5" id="KW-1185">Reference proteome</keyword>
<feature type="signal peptide" evidence="2">
    <location>
        <begin position="1"/>
        <end position="24"/>
    </location>
</feature>
<dbReference type="NCBIfam" id="TIGR01167">
    <property type="entry name" value="LPXTG_anchor"/>
    <property type="match status" value="1"/>
</dbReference>
<keyword evidence="1" id="KW-0472">Membrane</keyword>
<reference evidence="5" key="1">
    <citation type="journal article" date="2019" name="Int. J. Syst. Evol. Microbiol.">
        <title>The Global Catalogue of Microorganisms (GCM) 10K type strain sequencing project: providing services to taxonomists for standard genome sequencing and annotation.</title>
        <authorList>
            <consortium name="The Broad Institute Genomics Platform"/>
            <consortium name="The Broad Institute Genome Sequencing Center for Infectious Disease"/>
            <person name="Wu L."/>
            <person name="Ma J."/>
        </authorList>
    </citation>
    <scope>NUCLEOTIDE SEQUENCE [LARGE SCALE GENOMIC DNA]</scope>
    <source>
        <strain evidence="5">JCM 12165</strain>
    </source>
</reference>
<evidence type="ECO:0000256" key="2">
    <source>
        <dbReference type="SAM" id="SignalP"/>
    </source>
</evidence>
<evidence type="ECO:0000313" key="5">
    <source>
        <dbReference type="Proteomes" id="UP001595896"/>
    </source>
</evidence>
<feature type="chain" id="PRO_5045770705" evidence="2">
    <location>
        <begin position="25"/>
        <end position="200"/>
    </location>
</feature>
<evidence type="ECO:0000256" key="1">
    <source>
        <dbReference type="SAM" id="Phobius"/>
    </source>
</evidence>
<protein>
    <submittedName>
        <fullName evidence="4">CHRD domain-containing protein</fullName>
    </submittedName>
</protein>
<dbReference type="InterPro" id="IPR010895">
    <property type="entry name" value="CHRD"/>
</dbReference>
<evidence type="ECO:0000259" key="3">
    <source>
        <dbReference type="PROSITE" id="PS50933"/>
    </source>
</evidence>
<name>A0ABV9NTN3_9BACI</name>
<dbReference type="SMART" id="SM00754">
    <property type="entry name" value="CHRD"/>
    <property type="match status" value="1"/>
</dbReference>
<sequence>MKKALIVSTASVVAFVGFTGAVSAAHEGQSFMGELTPEQEVQDVDSDASGHIHVDVSEDGDSLYFEVEASGLTDTLAGHLHSGPAGEDGPVELFLFENDEPMDYDGEIASGTLTEDDLVGDLSWEEFSMELVAGNIYANLHTETFPDGEIRGQLEMAEEGDEMPDTATNGLLYTMLGLSAAAGGGMLLAGRRKKAGSEKA</sequence>
<organism evidence="4 5">
    <name type="scientific">Bacillus daqingensis</name>
    <dbReference type="NCBI Taxonomy" id="872396"/>
    <lineage>
        <taxon>Bacteria</taxon>
        <taxon>Bacillati</taxon>
        <taxon>Bacillota</taxon>
        <taxon>Bacilli</taxon>
        <taxon>Bacillales</taxon>
        <taxon>Bacillaceae</taxon>
        <taxon>Bacillus</taxon>
    </lineage>
</organism>
<dbReference type="Pfam" id="PF07452">
    <property type="entry name" value="CHRD"/>
    <property type="match status" value="1"/>
</dbReference>
<keyword evidence="2" id="KW-0732">Signal</keyword>
<feature type="domain" description="CHRD" evidence="3">
    <location>
        <begin position="27"/>
        <end position="159"/>
    </location>
</feature>
<keyword evidence="1" id="KW-1133">Transmembrane helix</keyword>
<comment type="caution">
    <text evidence="4">The sequence shown here is derived from an EMBL/GenBank/DDBJ whole genome shotgun (WGS) entry which is preliminary data.</text>
</comment>
<dbReference type="PROSITE" id="PS50933">
    <property type="entry name" value="CHRD"/>
    <property type="match status" value="1"/>
</dbReference>
<dbReference type="EMBL" id="JBHSGK010000003">
    <property type="protein sequence ID" value="MFC4735264.1"/>
    <property type="molecule type" value="Genomic_DNA"/>
</dbReference>
<dbReference type="Proteomes" id="UP001595896">
    <property type="component" value="Unassembled WGS sequence"/>
</dbReference>
<keyword evidence="1" id="KW-0812">Transmembrane</keyword>